<feature type="transmembrane region" description="Helical" evidence="10">
    <location>
        <begin position="270"/>
        <end position="297"/>
    </location>
</feature>
<dbReference type="InterPro" id="IPR002528">
    <property type="entry name" value="MATE_fam"/>
</dbReference>
<evidence type="ECO:0000256" key="4">
    <source>
        <dbReference type="ARBA" id="ARBA00022448"/>
    </source>
</evidence>
<evidence type="ECO:0000256" key="1">
    <source>
        <dbReference type="ARBA" id="ARBA00004651"/>
    </source>
</evidence>
<dbReference type="STRING" id="1123243.SAMN02745190_00563"/>
<evidence type="ECO:0000256" key="8">
    <source>
        <dbReference type="ARBA" id="ARBA00023136"/>
    </source>
</evidence>
<comment type="similarity">
    <text evidence="2">Belongs to the multi antimicrobial extrusion (MATE) (TC 2.A.66.1) family. MepA subfamily.</text>
</comment>
<evidence type="ECO:0000256" key="9">
    <source>
        <dbReference type="ARBA" id="ARBA00023251"/>
    </source>
</evidence>
<feature type="transmembrane region" description="Helical" evidence="10">
    <location>
        <begin position="92"/>
        <end position="113"/>
    </location>
</feature>
<keyword evidence="12" id="KW-1185">Reference proteome</keyword>
<name>A0A1M4TR12_9FIRM</name>
<organism evidence="11 12">
    <name type="scientific">Schwartzia succinivorans DSM 10502</name>
    <dbReference type="NCBI Taxonomy" id="1123243"/>
    <lineage>
        <taxon>Bacteria</taxon>
        <taxon>Bacillati</taxon>
        <taxon>Bacillota</taxon>
        <taxon>Negativicutes</taxon>
        <taxon>Selenomonadales</taxon>
        <taxon>Selenomonadaceae</taxon>
        <taxon>Schwartzia</taxon>
    </lineage>
</organism>
<evidence type="ECO:0000256" key="6">
    <source>
        <dbReference type="ARBA" id="ARBA00022692"/>
    </source>
</evidence>
<gene>
    <name evidence="11" type="ORF">SAMN02745190_00563</name>
</gene>
<sequence length="446" mass="48728">MQIKLSDHFTYKKLLRFTLPSVMMMIFTSIYGVVDGFFISNYVGTIPFAAVNLIMPFLMLLATVGFMFGTGGSALVAMLLGRGEKERANGIFSFLVYVLAAVGIIFTVLGFVFLPEVSRMLGASEEMLPYCVMYGRIVLFSLTLFMLQISFQDYLVVAERPKLGFYTTLAAGCTNMLLDAFLVGYLSMGVTGAALATCISETVGGLIPLVYFVMPNGGTLRLGKPYAAFKPLLRAASNGVSEFVSSVSMSFVSILYNFQLIAIAGENGVAAYGIIMYVDFLFMALFIGYSMGISPVISYHYGAKNHMEVRSVLRKSLFVIGASGVIITVLAETLAYPMAIIFVSYDIDLLELTAHGFRLYSFAFLLCGFNIFGSAFFTALNNGMTSAVVACGRTLLCESSAVLFLPMLLGSDGIWLAIVLAEIMALALTGYFFMKNRARYGYAWWE</sequence>
<dbReference type="Pfam" id="PF01554">
    <property type="entry name" value="MatE"/>
    <property type="match status" value="2"/>
</dbReference>
<proteinExistence type="inferred from homology"/>
<dbReference type="EMBL" id="FQUG01000002">
    <property type="protein sequence ID" value="SHE46707.1"/>
    <property type="molecule type" value="Genomic_DNA"/>
</dbReference>
<evidence type="ECO:0000313" key="12">
    <source>
        <dbReference type="Proteomes" id="UP000184404"/>
    </source>
</evidence>
<dbReference type="OrthoDB" id="9811110at2"/>
<feature type="transmembrane region" description="Helical" evidence="10">
    <location>
        <begin position="14"/>
        <end position="34"/>
    </location>
</feature>
<feature type="transmembrane region" description="Helical" evidence="10">
    <location>
        <begin position="317"/>
        <end position="345"/>
    </location>
</feature>
<dbReference type="CDD" id="cd13143">
    <property type="entry name" value="MATE_MepA_like"/>
    <property type="match status" value="1"/>
</dbReference>
<dbReference type="InterPro" id="IPR045070">
    <property type="entry name" value="MATE_MepA-like"/>
</dbReference>
<protein>
    <recommendedName>
        <fullName evidence="3">Multidrug export protein MepA</fullName>
    </recommendedName>
</protein>
<dbReference type="PANTHER" id="PTHR43823:SF3">
    <property type="entry name" value="MULTIDRUG EXPORT PROTEIN MEPA"/>
    <property type="match status" value="1"/>
</dbReference>
<comment type="subcellular location">
    <subcellularLocation>
        <location evidence="1">Cell membrane</location>
        <topology evidence="1">Multi-pass membrane protein</topology>
    </subcellularLocation>
</comment>
<feature type="transmembrane region" description="Helical" evidence="10">
    <location>
        <begin position="192"/>
        <end position="214"/>
    </location>
</feature>
<feature type="transmembrane region" description="Helical" evidence="10">
    <location>
        <begin position="235"/>
        <end position="258"/>
    </location>
</feature>
<feature type="transmembrane region" description="Helical" evidence="10">
    <location>
        <begin position="163"/>
        <end position="186"/>
    </location>
</feature>
<dbReference type="Proteomes" id="UP000184404">
    <property type="component" value="Unassembled WGS sequence"/>
</dbReference>
<evidence type="ECO:0000256" key="7">
    <source>
        <dbReference type="ARBA" id="ARBA00022989"/>
    </source>
</evidence>
<dbReference type="PANTHER" id="PTHR43823">
    <property type="entry name" value="SPORULATION PROTEIN YKVU"/>
    <property type="match status" value="1"/>
</dbReference>
<feature type="transmembrane region" description="Helical" evidence="10">
    <location>
        <begin position="133"/>
        <end position="151"/>
    </location>
</feature>
<keyword evidence="7 10" id="KW-1133">Transmembrane helix</keyword>
<keyword evidence="9" id="KW-0046">Antibiotic resistance</keyword>
<dbReference type="PIRSF" id="PIRSF006603">
    <property type="entry name" value="DinF"/>
    <property type="match status" value="1"/>
</dbReference>
<evidence type="ECO:0000313" key="11">
    <source>
        <dbReference type="EMBL" id="SHE46707.1"/>
    </source>
</evidence>
<dbReference type="InterPro" id="IPR051327">
    <property type="entry name" value="MATE_MepA_subfamily"/>
</dbReference>
<feature type="transmembrane region" description="Helical" evidence="10">
    <location>
        <begin position="387"/>
        <end position="408"/>
    </location>
</feature>
<dbReference type="RefSeq" id="WP_072934644.1">
    <property type="nucleotide sequence ID" value="NZ_FQUG01000002.1"/>
</dbReference>
<keyword evidence="6 10" id="KW-0812">Transmembrane</keyword>
<reference evidence="11 12" key="1">
    <citation type="submission" date="2016-11" db="EMBL/GenBank/DDBJ databases">
        <authorList>
            <person name="Jaros S."/>
            <person name="Januszkiewicz K."/>
            <person name="Wedrychowicz H."/>
        </authorList>
    </citation>
    <scope>NUCLEOTIDE SEQUENCE [LARGE SCALE GENOMIC DNA]</scope>
    <source>
        <strain evidence="11 12">DSM 10502</strain>
    </source>
</reference>
<dbReference type="InterPro" id="IPR048279">
    <property type="entry name" value="MdtK-like"/>
</dbReference>
<feature type="transmembrane region" description="Helical" evidence="10">
    <location>
        <begin position="414"/>
        <end position="434"/>
    </location>
</feature>
<feature type="transmembrane region" description="Helical" evidence="10">
    <location>
        <begin position="357"/>
        <end position="380"/>
    </location>
</feature>
<evidence type="ECO:0000256" key="5">
    <source>
        <dbReference type="ARBA" id="ARBA00022475"/>
    </source>
</evidence>
<keyword evidence="4" id="KW-0813">Transport</keyword>
<evidence type="ECO:0000256" key="2">
    <source>
        <dbReference type="ARBA" id="ARBA00008417"/>
    </source>
</evidence>
<dbReference type="GO" id="GO:0042910">
    <property type="term" value="F:xenobiotic transmembrane transporter activity"/>
    <property type="evidence" value="ECO:0007669"/>
    <property type="project" value="InterPro"/>
</dbReference>
<evidence type="ECO:0000256" key="3">
    <source>
        <dbReference type="ARBA" id="ARBA00022106"/>
    </source>
</evidence>
<feature type="transmembrane region" description="Helical" evidence="10">
    <location>
        <begin position="54"/>
        <end position="80"/>
    </location>
</feature>
<accession>A0A1M4TR12</accession>
<dbReference type="GO" id="GO:0046677">
    <property type="term" value="P:response to antibiotic"/>
    <property type="evidence" value="ECO:0007669"/>
    <property type="project" value="UniProtKB-KW"/>
</dbReference>
<dbReference type="GO" id="GO:0015297">
    <property type="term" value="F:antiporter activity"/>
    <property type="evidence" value="ECO:0007669"/>
    <property type="project" value="InterPro"/>
</dbReference>
<dbReference type="GO" id="GO:0005886">
    <property type="term" value="C:plasma membrane"/>
    <property type="evidence" value="ECO:0007669"/>
    <property type="project" value="UniProtKB-SubCell"/>
</dbReference>
<evidence type="ECO:0000256" key="10">
    <source>
        <dbReference type="SAM" id="Phobius"/>
    </source>
</evidence>
<dbReference type="AlphaFoldDB" id="A0A1M4TR12"/>
<keyword evidence="5" id="KW-1003">Cell membrane</keyword>
<keyword evidence="8 10" id="KW-0472">Membrane</keyword>